<dbReference type="OrthoDB" id="5873245at2759"/>
<proteinExistence type="predicted"/>
<dbReference type="EMBL" id="CAJEWN010003993">
    <property type="protein sequence ID" value="CAD2209065.1"/>
    <property type="molecule type" value="Genomic_DNA"/>
</dbReference>
<keyword evidence="1" id="KW-0472">Membrane</keyword>
<feature type="transmembrane region" description="Helical" evidence="1">
    <location>
        <begin position="96"/>
        <end position="114"/>
    </location>
</feature>
<dbReference type="Pfam" id="PF10321">
    <property type="entry name" value="7TM_GPCR_Srt"/>
    <property type="match status" value="1"/>
</dbReference>
<feature type="transmembrane region" description="Helical" evidence="1">
    <location>
        <begin position="16"/>
        <end position="40"/>
    </location>
</feature>
<protein>
    <submittedName>
        <fullName evidence="2">Uncharacterized protein</fullName>
    </submittedName>
</protein>
<dbReference type="PANTHER" id="PTHR23021:SF11">
    <property type="entry name" value="SERPENTINE RECEPTOR, CLASS T"/>
    <property type="match status" value="1"/>
</dbReference>
<keyword evidence="1" id="KW-1133">Transmembrane helix</keyword>
<dbReference type="AlphaFoldDB" id="A0A6V7YC21"/>
<evidence type="ECO:0000313" key="3">
    <source>
        <dbReference type="Proteomes" id="UP000580250"/>
    </source>
</evidence>
<gene>
    <name evidence="2" type="ORF">MENT_LOCUS63177</name>
</gene>
<organism evidence="2 3">
    <name type="scientific">Meloidogyne enterolobii</name>
    <name type="common">Root-knot nematode worm</name>
    <name type="synonym">Meloidogyne mayaguensis</name>
    <dbReference type="NCBI Taxonomy" id="390850"/>
    <lineage>
        <taxon>Eukaryota</taxon>
        <taxon>Metazoa</taxon>
        <taxon>Ecdysozoa</taxon>
        <taxon>Nematoda</taxon>
        <taxon>Chromadorea</taxon>
        <taxon>Rhabditida</taxon>
        <taxon>Tylenchina</taxon>
        <taxon>Tylenchomorpha</taxon>
        <taxon>Tylenchoidea</taxon>
        <taxon>Meloidogynidae</taxon>
        <taxon>Meloidogyninae</taxon>
        <taxon>Meloidogyne</taxon>
    </lineage>
</organism>
<reference evidence="2 3" key="1">
    <citation type="submission" date="2020-08" db="EMBL/GenBank/DDBJ databases">
        <authorList>
            <person name="Koutsovoulos G."/>
            <person name="Danchin GJ E."/>
        </authorList>
    </citation>
    <scope>NUCLEOTIDE SEQUENCE [LARGE SCALE GENOMIC DNA]</scope>
</reference>
<comment type="caution">
    <text evidence="2">The sequence shown here is derived from an EMBL/GenBank/DDBJ whole genome shotgun (WGS) entry which is preliminary data.</text>
</comment>
<feature type="transmembrane region" description="Helical" evidence="1">
    <location>
        <begin position="191"/>
        <end position="211"/>
    </location>
</feature>
<dbReference type="PANTHER" id="PTHR23021">
    <property type="entry name" value="SERPENTINE RECEPTOR, CLASS T"/>
    <property type="match status" value="1"/>
</dbReference>
<dbReference type="Proteomes" id="UP000580250">
    <property type="component" value="Unassembled WGS sequence"/>
</dbReference>
<name>A0A6V7YC21_MELEN</name>
<feature type="transmembrane region" description="Helical" evidence="1">
    <location>
        <begin position="152"/>
        <end position="171"/>
    </location>
</feature>
<accession>A0A6V7YC21</accession>
<dbReference type="InterPro" id="IPR019425">
    <property type="entry name" value="7TM_GPCR_serpentine_rcpt_Srt"/>
</dbReference>
<dbReference type="SUPFAM" id="SSF81321">
    <property type="entry name" value="Family A G protein-coupled receptor-like"/>
    <property type="match status" value="1"/>
</dbReference>
<evidence type="ECO:0000256" key="1">
    <source>
        <dbReference type="SAM" id="Phobius"/>
    </source>
</evidence>
<sequence>MFSIAKRMGKSNCYKIMFFIGVIDMATILFAGFLTGYMGYFGFVFCTSPTFMYFSGAYIFFCWTSETSLEVILAINRCIELLSTQLAIKIFNGKKMFFWIGIPIIYGLNIITWSRPNVFTGIYFGWFFNPHIGYIDNVDQEYENTFHTVHNISVIIILTITYLAFCIIFVLKSKQGGQHSNQQSYSELMIFIQIFLISLSNILGASIYVYMQYIDSDEVLIILGQFFWLNAHGQKYFYIIYIV</sequence>
<evidence type="ECO:0000313" key="2">
    <source>
        <dbReference type="EMBL" id="CAD2209065.1"/>
    </source>
</evidence>
<keyword evidence="1" id="KW-0812">Transmembrane</keyword>